<protein>
    <submittedName>
        <fullName evidence="2">Uncharacterized protein</fullName>
    </submittedName>
</protein>
<comment type="caution">
    <text evidence="2">The sequence shown here is derived from an EMBL/GenBank/DDBJ whole genome shotgun (WGS) entry which is preliminary data.</text>
</comment>
<organism evidence="2 3">
    <name type="scientific">Dreissena polymorpha</name>
    <name type="common">Zebra mussel</name>
    <name type="synonym">Mytilus polymorpha</name>
    <dbReference type="NCBI Taxonomy" id="45954"/>
    <lineage>
        <taxon>Eukaryota</taxon>
        <taxon>Metazoa</taxon>
        <taxon>Spiralia</taxon>
        <taxon>Lophotrochozoa</taxon>
        <taxon>Mollusca</taxon>
        <taxon>Bivalvia</taxon>
        <taxon>Autobranchia</taxon>
        <taxon>Heteroconchia</taxon>
        <taxon>Euheterodonta</taxon>
        <taxon>Imparidentia</taxon>
        <taxon>Neoheterodontei</taxon>
        <taxon>Myida</taxon>
        <taxon>Dreissenoidea</taxon>
        <taxon>Dreissenidae</taxon>
        <taxon>Dreissena</taxon>
    </lineage>
</organism>
<proteinExistence type="predicted"/>
<evidence type="ECO:0000256" key="1">
    <source>
        <dbReference type="SAM" id="MobiDB-lite"/>
    </source>
</evidence>
<sequence>MELHVSDSNDNLIKNEVCNIDVIESETSFNTDFNSPMTLGPGMFSNPVNKSLSNLLENANQETSKKSLNHANGDPVVVNEKSKHLENDTKENSKSGFAYHEAKTEPHVDSSSVTSGSNSTGRHDHDRVVNLCIRGEWIILDQHMRNIRRGHPSLSKPDPVSKR</sequence>
<feature type="compositionally biased region" description="Low complexity" evidence="1">
    <location>
        <begin position="110"/>
        <end position="120"/>
    </location>
</feature>
<gene>
    <name evidence="2" type="ORF">DPMN_085141</name>
</gene>
<reference evidence="2" key="2">
    <citation type="submission" date="2020-11" db="EMBL/GenBank/DDBJ databases">
        <authorList>
            <person name="McCartney M.A."/>
            <person name="Auch B."/>
            <person name="Kono T."/>
            <person name="Mallez S."/>
            <person name="Becker A."/>
            <person name="Gohl D.M."/>
            <person name="Silverstein K.A.T."/>
            <person name="Koren S."/>
            <person name="Bechman K.B."/>
            <person name="Herman A."/>
            <person name="Abrahante J.E."/>
            <person name="Garbe J."/>
        </authorList>
    </citation>
    <scope>NUCLEOTIDE SEQUENCE</scope>
    <source>
        <strain evidence="2">Duluth1</strain>
        <tissue evidence="2">Whole animal</tissue>
    </source>
</reference>
<dbReference type="AlphaFoldDB" id="A0A9D3YEH1"/>
<dbReference type="Proteomes" id="UP000828390">
    <property type="component" value="Unassembled WGS sequence"/>
</dbReference>
<feature type="region of interest" description="Disordered" evidence="1">
    <location>
        <begin position="60"/>
        <end position="124"/>
    </location>
</feature>
<evidence type="ECO:0000313" key="3">
    <source>
        <dbReference type="Proteomes" id="UP000828390"/>
    </source>
</evidence>
<evidence type="ECO:0000313" key="2">
    <source>
        <dbReference type="EMBL" id="KAH3697636.1"/>
    </source>
</evidence>
<dbReference type="EMBL" id="JAIWYP010000016">
    <property type="protein sequence ID" value="KAH3697636.1"/>
    <property type="molecule type" value="Genomic_DNA"/>
</dbReference>
<accession>A0A9D3YEH1</accession>
<feature type="compositionally biased region" description="Basic and acidic residues" evidence="1">
    <location>
        <begin position="80"/>
        <end position="93"/>
    </location>
</feature>
<reference evidence="2" key="1">
    <citation type="journal article" date="2019" name="bioRxiv">
        <title>The Genome of the Zebra Mussel, Dreissena polymorpha: A Resource for Invasive Species Research.</title>
        <authorList>
            <person name="McCartney M.A."/>
            <person name="Auch B."/>
            <person name="Kono T."/>
            <person name="Mallez S."/>
            <person name="Zhang Y."/>
            <person name="Obille A."/>
            <person name="Becker A."/>
            <person name="Abrahante J.E."/>
            <person name="Garbe J."/>
            <person name="Badalamenti J.P."/>
            <person name="Herman A."/>
            <person name="Mangelson H."/>
            <person name="Liachko I."/>
            <person name="Sullivan S."/>
            <person name="Sone E.D."/>
            <person name="Koren S."/>
            <person name="Silverstein K.A.T."/>
            <person name="Beckman K.B."/>
            <person name="Gohl D.M."/>
        </authorList>
    </citation>
    <scope>NUCLEOTIDE SEQUENCE</scope>
    <source>
        <strain evidence="2">Duluth1</strain>
        <tissue evidence="2">Whole animal</tissue>
    </source>
</reference>
<name>A0A9D3YEH1_DREPO</name>
<keyword evidence="3" id="KW-1185">Reference proteome</keyword>